<evidence type="ECO:0000256" key="1">
    <source>
        <dbReference type="ARBA" id="ARBA00004123"/>
    </source>
</evidence>
<dbReference type="InterPro" id="IPR036427">
    <property type="entry name" value="Bromodomain-like_sf"/>
</dbReference>
<evidence type="ECO:0000313" key="13">
    <source>
        <dbReference type="Proteomes" id="UP000750711"/>
    </source>
</evidence>
<evidence type="ECO:0000256" key="4">
    <source>
        <dbReference type="ARBA" id="ARBA00022801"/>
    </source>
</evidence>
<dbReference type="InterPro" id="IPR045199">
    <property type="entry name" value="ATAD2-like"/>
</dbReference>
<protein>
    <recommendedName>
        <fullName evidence="14">AAA+ ATPase domain-containing protein</fullName>
    </recommendedName>
</protein>
<evidence type="ECO:0000256" key="2">
    <source>
        <dbReference type="ARBA" id="ARBA00006914"/>
    </source>
</evidence>
<feature type="domain" description="ATPase AAA-type core" evidence="9">
    <location>
        <begin position="237"/>
        <end position="349"/>
    </location>
</feature>
<evidence type="ECO:0000256" key="7">
    <source>
        <dbReference type="ARBA" id="ARBA00023242"/>
    </source>
</evidence>
<comment type="similarity">
    <text evidence="2">Belongs to the AAA ATPase family.</text>
</comment>
<evidence type="ECO:0000259" key="9">
    <source>
        <dbReference type="Pfam" id="PF00004"/>
    </source>
</evidence>
<evidence type="ECO:0000259" key="10">
    <source>
        <dbReference type="Pfam" id="PF00439"/>
    </source>
</evidence>
<sequence length="951" mass="105470">MTKGLAPVRSSKQEQIHASIVSTLLALMDGMDGRGQVIVIGATNRPDSIDPALRRPGRFDREFYFPLPSTKARRSIIDIHTQGWEPGLTDAFKNDLAALTKGYGGADLRALCTEAALNAVQRRYPQIYKSNEKLLIDPTSIEVTAKDFMISIKKMIPSSERSASSGAASLAPHIEPLLRGPFMEIKNIIAEVLPERKKVTALEEAQYEEDKDADGGFGRERTQQEFETSRVFRPRLLIRGMPGMGQQYIAAALLHHFEGLHVQAFDLPTLLSDSTRSPEAAVVQLFAEVKRHKPGVIYLPNVDVWYRTVGPTVVSTFLGLLRCIPATEPVLLLGVLESDPDLVDRAMLKDLFGFAKKNQYELGRPHKESRREFFKGVIGYIRMPPSEFPQPGNRKMRKIESLPVAPPPPPRQPTKEELKNQQKKDMLVLNYLKIKIQPIMDQIKLKYKKFRAPIIDPSQIIYLFQEEDPNFVVTDVPQGDRPYEKAFDKHGYEGLVEKATDKFYYNRDIGMIEERLSNGFYKRPKDFLTEIRSLWKDAKTANDKDRQLKAGEMVANVEVDIATIEADPFLADCENVYLRFEQREKEKAAAAKASGPVLEATQPTAMESGAAPPPAFPATAGPTPGPTTQGDVPRAQPNPPPVTPVRPSHSSSLSNGIIMDPLRHKDNSGHIPQSNGSSIPSGGDGDVDMTDKDSGPPSRTMGQQSGQYQDTQFSQKTAWSLPPRDRSGLSNWELNNPSRTTTQRSQKSIWTPIPPGSQIEDYGNDASTTTSGQKASDQSNRSSQPFNTQSSNGIIGSGRKEEPDFGAYPARSHGDSQLPSTQEISHSDGSVPSGSQSHSQQHSQPPVPHFNAPSKQVAPNSILSILNNPSPTLILDANYIDKLHEEFADRTSGCSVEQLEQINTALMDEIWKTRDEWDRNLVGERAQKVFNDVIEDVEEMQVILPASLNTS</sequence>
<dbReference type="InterPro" id="IPR003959">
    <property type="entry name" value="ATPase_AAA_core"/>
</dbReference>
<dbReference type="Pfam" id="PF00439">
    <property type="entry name" value="Bromodomain"/>
    <property type="match status" value="1"/>
</dbReference>
<dbReference type="PANTHER" id="PTHR23069">
    <property type="entry name" value="AAA DOMAIN-CONTAINING"/>
    <property type="match status" value="1"/>
</dbReference>
<keyword evidence="7" id="KW-0539">Nucleus</keyword>
<dbReference type="GO" id="GO:0005524">
    <property type="term" value="F:ATP binding"/>
    <property type="evidence" value="ECO:0007669"/>
    <property type="project" value="UniProtKB-KW"/>
</dbReference>
<dbReference type="GO" id="GO:0003682">
    <property type="term" value="F:chromatin binding"/>
    <property type="evidence" value="ECO:0007669"/>
    <property type="project" value="TreeGrafter"/>
</dbReference>
<dbReference type="Gene3D" id="1.10.8.60">
    <property type="match status" value="1"/>
</dbReference>
<keyword evidence="5" id="KW-0067">ATP-binding</keyword>
<dbReference type="PANTHER" id="PTHR23069:SF0">
    <property type="entry name" value="TAT-BINDING HOMOLOG 7"/>
    <property type="match status" value="1"/>
</dbReference>
<dbReference type="Pfam" id="PF00004">
    <property type="entry name" value="AAA"/>
    <property type="match status" value="2"/>
</dbReference>
<dbReference type="GO" id="GO:0042393">
    <property type="term" value="F:histone binding"/>
    <property type="evidence" value="ECO:0007669"/>
    <property type="project" value="TreeGrafter"/>
</dbReference>
<dbReference type="GO" id="GO:0016887">
    <property type="term" value="F:ATP hydrolysis activity"/>
    <property type="evidence" value="ECO:0007669"/>
    <property type="project" value="InterPro"/>
</dbReference>
<dbReference type="InterPro" id="IPR001487">
    <property type="entry name" value="Bromodomain"/>
</dbReference>
<dbReference type="EMBL" id="JAGHQM010000058">
    <property type="protein sequence ID" value="KAH0565821.1"/>
    <property type="molecule type" value="Genomic_DNA"/>
</dbReference>
<dbReference type="FunFam" id="3.40.50.300:FF:001218">
    <property type="entry name" value="AAA family ATPase, putative"/>
    <property type="match status" value="1"/>
</dbReference>
<feature type="compositionally biased region" description="Polar residues" evidence="8">
    <location>
        <begin position="700"/>
        <end position="718"/>
    </location>
</feature>
<organism evidence="12 13">
    <name type="scientific">Trichoglossum hirsutum</name>
    <dbReference type="NCBI Taxonomy" id="265104"/>
    <lineage>
        <taxon>Eukaryota</taxon>
        <taxon>Fungi</taxon>
        <taxon>Dikarya</taxon>
        <taxon>Ascomycota</taxon>
        <taxon>Pezizomycotina</taxon>
        <taxon>Geoglossomycetes</taxon>
        <taxon>Geoglossales</taxon>
        <taxon>Geoglossaceae</taxon>
        <taxon>Trichoglossum</taxon>
    </lineage>
</organism>
<keyword evidence="3" id="KW-0547">Nucleotide-binding</keyword>
<dbReference type="InterPro" id="IPR003960">
    <property type="entry name" value="ATPase_AAA_CS"/>
</dbReference>
<keyword evidence="4" id="KW-0378">Hydrolase</keyword>
<feature type="compositionally biased region" description="Polar residues" evidence="8">
    <location>
        <begin position="728"/>
        <end position="749"/>
    </location>
</feature>
<dbReference type="SUPFAM" id="SSF52540">
    <property type="entry name" value="P-loop containing nucleoside triphosphate hydrolases"/>
    <property type="match status" value="2"/>
</dbReference>
<dbReference type="GO" id="GO:0045815">
    <property type="term" value="P:transcription initiation-coupled chromatin remodeling"/>
    <property type="evidence" value="ECO:0007669"/>
    <property type="project" value="TreeGrafter"/>
</dbReference>
<feature type="region of interest" description="Disordered" evidence="8">
    <location>
        <begin position="400"/>
        <end position="420"/>
    </location>
</feature>
<proteinExistence type="inferred from homology"/>
<feature type="compositionally biased region" description="Low complexity" evidence="8">
    <location>
        <begin position="827"/>
        <end position="844"/>
    </location>
</feature>
<evidence type="ECO:0000256" key="3">
    <source>
        <dbReference type="ARBA" id="ARBA00022741"/>
    </source>
</evidence>
<dbReference type="CDD" id="cd05491">
    <property type="entry name" value="Bromo_TBP7_like"/>
    <property type="match status" value="1"/>
</dbReference>
<dbReference type="Proteomes" id="UP000750711">
    <property type="component" value="Unassembled WGS sequence"/>
</dbReference>
<keyword evidence="13" id="KW-1185">Reference proteome</keyword>
<evidence type="ECO:0000256" key="6">
    <source>
        <dbReference type="ARBA" id="ARBA00023117"/>
    </source>
</evidence>
<comment type="subcellular location">
    <subcellularLocation>
        <location evidence="1">Nucleus</location>
    </subcellularLocation>
</comment>
<dbReference type="Pfam" id="PF17862">
    <property type="entry name" value="AAA_lid_3"/>
    <property type="match status" value="1"/>
</dbReference>
<feature type="domain" description="AAA ATPase AAA+ lid" evidence="11">
    <location>
        <begin position="95"/>
        <end position="131"/>
    </location>
</feature>
<dbReference type="InterPro" id="IPR041569">
    <property type="entry name" value="AAA_lid_3"/>
</dbReference>
<feature type="region of interest" description="Disordered" evidence="8">
    <location>
        <begin position="604"/>
        <end position="855"/>
    </location>
</feature>
<accession>A0A9P8LHX4</accession>
<reference evidence="12" key="1">
    <citation type="submission" date="2021-03" db="EMBL/GenBank/DDBJ databases">
        <title>Comparative genomics and phylogenomic investigation of the class Geoglossomycetes provide insights into ecological specialization and systematics.</title>
        <authorList>
            <person name="Melie T."/>
            <person name="Pirro S."/>
            <person name="Miller A.N."/>
            <person name="Quandt A."/>
        </authorList>
    </citation>
    <scope>NUCLEOTIDE SEQUENCE</scope>
    <source>
        <strain evidence="12">CAQ_001_2017</strain>
    </source>
</reference>
<dbReference type="GO" id="GO:0006337">
    <property type="term" value="P:nucleosome disassembly"/>
    <property type="evidence" value="ECO:0007669"/>
    <property type="project" value="TreeGrafter"/>
</dbReference>
<dbReference type="AlphaFoldDB" id="A0A9P8LHX4"/>
<feature type="domain" description="ATPase AAA-type core" evidence="9">
    <location>
        <begin position="6"/>
        <end position="67"/>
    </location>
</feature>
<dbReference type="PROSITE" id="PS00674">
    <property type="entry name" value="AAA"/>
    <property type="match status" value="1"/>
</dbReference>
<evidence type="ECO:0000256" key="8">
    <source>
        <dbReference type="SAM" id="MobiDB-lite"/>
    </source>
</evidence>
<comment type="caution">
    <text evidence="12">The sequence shown here is derived from an EMBL/GenBank/DDBJ whole genome shotgun (WGS) entry which is preliminary data.</text>
</comment>
<evidence type="ECO:0000313" key="12">
    <source>
        <dbReference type="EMBL" id="KAH0565821.1"/>
    </source>
</evidence>
<feature type="compositionally biased region" description="Polar residues" evidence="8">
    <location>
        <begin position="670"/>
        <end position="680"/>
    </location>
</feature>
<feature type="compositionally biased region" description="Low complexity" evidence="8">
    <location>
        <begin position="617"/>
        <end position="635"/>
    </location>
</feature>
<keyword evidence="6" id="KW-0103">Bromodomain</keyword>
<feature type="domain" description="Bromo" evidence="10">
    <location>
        <begin position="508"/>
        <end position="547"/>
    </location>
</feature>
<dbReference type="Gene3D" id="3.40.50.300">
    <property type="entry name" value="P-loop containing nucleotide triphosphate hydrolases"/>
    <property type="match status" value="2"/>
</dbReference>
<feature type="compositionally biased region" description="Polar residues" evidence="8">
    <location>
        <begin position="815"/>
        <end position="824"/>
    </location>
</feature>
<dbReference type="FunFam" id="1.10.8.60:FF:000016">
    <property type="entry name" value="ATPase family AAA domain-containing protein 2B"/>
    <property type="match status" value="1"/>
</dbReference>
<dbReference type="SUPFAM" id="SSF47370">
    <property type="entry name" value="Bromodomain"/>
    <property type="match status" value="1"/>
</dbReference>
<dbReference type="InterPro" id="IPR027417">
    <property type="entry name" value="P-loop_NTPase"/>
</dbReference>
<evidence type="ECO:0000259" key="11">
    <source>
        <dbReference type="Pfam" id="PF17862"/>
    </source>
</evidence>
<dbReference type="GO" id="GO:0005634">
    <property type="term" value="C:nucleus"/>
    <property type="evidence" value="ECO:0007669"/>
    <property type="project" value="UniProtKB-SubCell"/>
</dbReference>
<feature type="compositionally biased region" description="Polar residues" evidence="8">
    <location>
        <begin position="765"/>
        <end position="794"/>
    </location>
</feature>
<dbReference type="GO" id="GO:0006334">
    <property type="term" value="P:nucleosome assembly"/>
    <property type="evidence" value="ECO:0007669"/>
    <property type="project" value="TreeGrafter"/>
</dbReference>
<evidence type="ECO:0000256" key="5">
    <source>
        <dbReference type="ARBA" id="ARBA00022840"/>
    </source>
</evidence>
<evidence type="ECO:0008006" key="14">
    <source>
        <dbReference type="Google" id="ProtNLM"/>
    </source>
</evidence>
<name>A0A9P8LHX4_9PEZI</name>
<gene>
    <name evidence="12" type="ORF">GP486_000790</name>
</gene>